<dbReference type="InterPro" id="IPR000582">
    <property type="entry name" value="Acyl-CoA-binding_protein"/>
</dbReference>
<dbReference type="Gene3D" id="1.20.80.10">
    <property type="match status" value="1"/>
</dbReference>
<dbReference type="GO" id="GO:0006631">
    <property type="term" value="P:fatty acid metabolic process"/>
    <property type="evidence" value="ECO:0007669"/>
    <property type="project" value="TreeGrafter"/>
</dbReference>
<feature type="compositionally biased region" description="Low complexity" evidence="2">
    <location>
        <begin position="119"/>
        <end position="136"/>
    </location>
</feature>
<feature type="compositionally biased region" description="Gly residues" evidence="2">
    <location>
        <begin position="335"/>
        <end position="348"/>
    </location>
</feature>
<evidence type="ECO:0000259" key="3">
    <source>
        <dbReference type="PROSITE" id="PS51228"/>
    </source>
</evidence>
<dbReference type="AlphaFoldDB" id="A0AAD7AUQ0"/>
<gene>
    <name evidence="4" type="ORF">DFH08DRAFT_830036</name>
</gene>
<dbReference type="EMBL" id="JARIHO010000001">
    <property type="protein sequence ID" value="KAJ7367995.1"/>
    <property type="molecule type" value="Genomic_DNA"/>
</dbReference>
<protein>
    <recommendedName>
        <fullName evidence="3">ACB domain-containing protein</fullName>
    </recommendedName>
</protein>
<dbReference type="PRINTS" id="PR00689">
    <property type="entry name" value="ACOABINDINGP"/>
</dbReference>
<dbReference type="GO" id="GO:0000062">
    <property type="term" value="F:fatty-acyl-CoA binding"/>
    <property type="evidence" value="ECO:0007669"/>
    <property type="project" value="InterPro"/>
</dbReference>
<dbReference type="PROSITE" id="PS51228">
    <property type="entry name" value="ACB_2"/>
    <property type="match status" value="1"/>
</dbReference>
<evidence type="ECO:0000313" key="5">
    <source>
        <dbReference type="Proteomes" id="UP001218218"/>
    </source>
</evidence>
<dbReference type="InterPro" id="IPR014352">
    <property type="entry name" value="FERM/acyl-CoA-bd_prot_sf"/>
</dbReference>
<evidence type="ECO:0000256" key="1">
    <source>
        <dbReference type="ARBA" id="ARBA00023121"/>
    </source>
</evidence>
<accession>A0AAD7AUQ0</accession>
<reference evidence="4" key="1">
    <citation type="submission" date="2023-03" db="EMBL/GenBank/DDBJ databases">
        <title>Massive genome expansion in bonnet fungi (Mycena s.s.) driven by repeated elements and novel gene families across ecological guilds.</title>
        <authorList>
            <consortium name="Lawrence Berkeley National Laboratory"/>
            <person name="Harder C.B."/>
            <person name="Miyauchi S."/>
            <person name="Viragh M."/>
            <person name="Kuo A."/>
            <person name="Thoen E."/>
            <person name="Andreopoulos B."/>
            <person name="Lu D."/>
            <person name="Skrede I."/>
            <person name="Drula E."/>
            <person name="Henrissat B."/>
            <person name="Morin E."/>
            <person name="Kohler A."/>
            <person name="Barry K."/>
            <person name="LaButti K."/>
            <person name="Morin E."/>
            <person name="Salamov A."/>
            <person name="Lipzen A."/>
            <person name="Mereny Z."/>
            <person name="Hegedus B."/>
            <person name="Baldrian P."/>
            <person name="Stursova M."/>
            <person name="Weitz H."/>
            <person name="Taylor A."/>
            <person name="Grigoriev I.V."/>
            <person name="Nagy L.G."/>
            <person name="Martin F."/>
            <person name="Kauserud H."/>
        </authorList>
    </citation>
    <scope>NUCLEOTIDE SEQUENCE</scope>
    <source>
        <strain evidence="4">CBHHK002</strain>
    </source>
</reference>
<sequence>MSHDLIDAQFDRAVEIVQGLPKTGPIQTGYDEKLAMYSLYKQATVGNVTSPRPGIWDMLGRAKWDAWAKHKDLDPYEAKWLYVGTLMKVLRKYSDRTVSADLIKELESYGGDPSNIVMSRHLSGSGQSDSSGSTASDEVPSSSHYVQARQMPRNQAQEHETSSEDETDDEVHLEPPVTHTPMPMPQINRPPSSVSSHRYRTPMAGSLATSPPPILNRVPETQPMPGFETPSAFGEQSNSSGFFPSSYVGQSSRTELASPPNFYPAHPQYRGQVQPIPQQPYGIPSPRPGSRPTIEHAIQNMQAHLAALSERIESLESFSGRLSRSRTSVSPRVGGSPGWGPGRGSPGYGRGTHQWDLDDLGMWSLVANPIARAIEALREATTFFARDENRSPTAMIVRRLALDTSFLLCVLAVIRALWKKSGVRRREVNAALLALWRAILGTKKPRVMVDRGV</sequence>
<keyword evidence="1" id="KW-0446">Lipid-binding</keyword>
<dbReference type="PANTHER" id="PTHR23310">
    <property type="entry name" value="ACYL-COA-BINDING PROTEIN, ACBP"/>
    <property type="match status" value="1"/>
</dbReference>
<evidence type="ECO:0000313" key="4">
    <source>
        <dbReference type="EMBL" id="KAJ7367995.1"/>
    </source>
</evidence>
<evidence type="ECO:0000256" key="2">
    <source>
        <dbReference type="SAM" id="MobiDB-lite"/>
    </source>
</evidence>
<keyword evidence="5" id="KW-1185">Reference proteome</keyword>
<dbReference type="InterPro" id="IPR035984">
    <property type="entry name" value="Acyl-CoA-binding_sf"/>
</dbReference>
<proteinExistence type="predicted"/>
<dbReference type="FunFam" id="1.20.80.10:FF:000010">
    <property type="entry name" value="Acyl-CoA-binding domain-containing protein 5"/>
    <property type="match status" value="1"/>
</dbReference>
<name>A0AAD7AUQ0_9AGAR</name>
<dbReference type="InterPro" id="IPR022408">
    <property type="entry name" value="Acyl-CoA-binding_prot_CS"/>
</dbReference>
<dbReference type="PROSITE" id="PS00880">
    <property type="entry name" value="ACB_1"/>
    <property type="match status" value="1"/>
</dbReference>
<comment type="caution">
    <text evidence="4">The sequence shown here is derived from an EMBL/GenBank/DDBJ whole genome shotgun (WGS) entry which is preliminary data.</text>
</comment>
<dbReference type="Proteomes" id="UP001218218">
    <property type="component" value="Unassembled WGS sequence"/>
</dbReference>
<dbReference type="PANTHER" id="PTHR23310:SF133">
    <property type="entry name" value="COA BINDING PROTEIN, PUTATIVE (AFU_ORTHOLOGUE AFUA_1G12300)-RELATED"/>
    <property type="match status" value="1"/>
</dbReference>
<feature type="region of interest" description="Disordered" evidence="2">
    <location>
        <begin position="113"/>
        <end position="214"/>
    </location>
</feature>
<dbReference type="SUPFAM" id="SSF47027">
    <property type="entry name" value="Acyl-CoA binding protein"/>
    <property type="match status" value="1"/>
</dbReference>
<dbReference type="Pfam" id="PF00887">
    <property type="entry name" value="ACBP"/>
    <property type="match status" value="1"/>
</dbReference>
<feature type="region of interest" description="Disordered" evidence="2">
    <location>
        <begin position="323"/>
        <end position="348"/>
    </location>
</feature>
<organism evidence="4 5">
    <name type="scientific">Mycena albidolilacea</name>
    <dbReference type="NCBI Taxonomy" id="1033008"/>
    <lineage>
        <taxon>Eukaryota</taxon>
        <taxon>Fungi</taxon>
        <taxon>Dikarya</taxon>
        <taxon>Basidiomycota</taxon>
        <taxon>Agaricomycotina</taxon>
        <taxon>Agaricomycetes</taxon>
        <taxon>Agaricomycetidae</taxon>
        <taxon>Agaricales</taxon>
        <taxon>Marasmiineae</taxon>
        <taxon>Mycenaceae</taxon>
        <taxon>Mycena</taxon>
    </lineage>
</organism>
<feature type="domain" description="ACB" evidence="3">
    <location>
        <begin position="6"/>
        <end position="95"/>
    </location>
</feature>